<proteinExistence type="predicted"/>
<dbReference type="PANTHER" id="PTHR16305">
    <property type="entry name" value="TESTICULAR SOLUBLE ADENYLYL CYCLASE"/>
    <property type="match status" value="1"/>
</dbReference>
<dbReference type="CDD" id="cd06170">
    <property type="entry name" value="LuxR_C_like"/>
    <property type="match status" value="1"/>
</dbReference>
<sequence length="1034" mass="107362">MDIRRTPDAFVGRERETAVLRERITAAREGRGGVVLVSGPAGIGKSRLVEEAVADEAAVVWGRCPAGEGVPPLWPWLRVTARLSVLTPAVGSFALADGAFASAVDGFESASARFRMLTTLTDVLTEAARDAGGLVVVVEDLHDADEASLAMLGHVAFEAADAHLLVIATYRDVALGRDGGFAATVAEAARSRAARTIALGPLAVRDVARYLAVLPGGAGLAGAVHERTGGSPLLVSAMARALAETGAGDDPGGDSTGGPGGGPGGDSAGGAGDDSGDGSSGGRPGEGSGGDSAGRDGGGRLPGLPPADLRLLVAKMLGGLEPAVRDTASVAAVLGEDLDPVLLSDVGGLPVAEVSGYLDALAGAGLVVPTGQAPPRYRFAHALIREGVVAGSAPVVPELHRRAAESLHRRIGADPVHAARIAAHWRQAGEDPETLRAAVRWTRTAAAHALRSLAPEEAARLLRRALESLGRAGVGQGEPAELLVELAIAERYAGRMAHSVRYCDRAADAAQAAGRPDLLTAAALVICGIGDPAIATRTAALCDRALSALDAASEPKPGPGPRTVRSRDAAGSQEAVGETAGNRDAVVLPVNVARARLLARKACLVTETGRTPGAVRESREALRLAEECGDPVALLDAGRARVAVLDRPGDVAERLRMGELAIRTGTRDGRPMAAVRGHVWRVDAGYQLADLAAVDDEITRLGELASATRLPVARWYHLRVSAARSALSGRFDRARSASAEAGEIAARMGDPLARVTTDVFAQLMALLRGDRGDLPAGYRETFAALPPIPVVEAAHTLCLYLDGNHEEAFARYEHLRPLLRDPVPGVGGMGLLQHLTELAEAFDDAEAAGWAYARWLPWAGAGGLPGNAHTFCGGSCARPLGRMAAVTGRLDEAADTLRAAAEIDIRLDARPWLVHTWLALAGVLLRRGTPGDRAEATALAVRAAAEARRLGMPGPLDRADRLLVTLEAGRRTGDPLTAREREVAGLVAQALSNRRIAERLVLSERTVESHVRSILAKLGLANRTELVAHLLADR</sequence>
<feature type="region of interest" description="Disordered" evidence="3">
    <location>
        <begin position="551"/>
        <end position="578"/>
    </location>
</feature>
<dbReference type="InterPro" id="IPR016032">
    <property type="entry name" value="Sig_transdc_resp-reg_C-effctor"/>
</dbReference>
<keyword evidence="1" id="KW-0547">Nucleotide-binding</keyword>
<dbReference type="EMBL" id="BAAAWD010000014">
    <property type="protein sequence ID" value="GAA3020466.1"/>
    <property type="molecule type" value="Genomic_DNA"/>
</dbReference>
<organism evidence="5 6">
    <name type="scientific">Streptosporangium longisporum</name>
    <dbReference type="NCBI Taxonomy" id="46187"/>
    <lineage>
        <taxon>Bacteria</taxon>
        <taxon>Bacillati</taxon>
        <taxon>Actinomycetota</taxon>
        <taxon>Actinomycetes</taxon>
        <taxon>Streptosporangiales</taxon>
        <taxon>Streptosporangiaceae</taxon>
        <taxon>Streptosporangium</taxon>
    </lineage>
</organism>
<dbReference type="PRINTS" id="PR00038">
    <property type="entry name" value="HTHLUXR"/>
</dbReference>
<dbReference type="PANTHER" id="PTHR16305:SF35">
    <property type="entry name" value="TRANSCRIPTIONAL ACTIVATOR DOMAIN"/>
    <property type="match status" value="1"/>
</dbReference>
<dbReference type="PROSITE" id="PS50043">
    <property type="entry name" value="HTH_LUXR_2"/>
    <property type="match status" value="1"/>
</dbReference>
<dbReference type="RefSeq" id="WP_344899597.1">
    <property type="nucleotide sequence ID" value="NZ_BAAAWD010000014.1"/>
</dbReference>
<evidence type="ECO:0000313" key="5">
    <source>
        <dbReference type="EMBL" id="GAA3020466.1"/>
    </source>
</evidence>
<keyword evidence="6" id="KW-1185">Reference proteome</keyword>
<evidence type="ECO:0000313" key="6">
    <source>
        <dbReference type="Proteomes" id="UP001499930"/>
    </source>
</evidence>
<feature type="region of interest" description="Disordered" evidence="3">
    <location>
        <begin position="244"/>
        <end position="303"/>
    </location>
</feature>
<evidence type="ECO:0000256" key="2">
    <source>
        <dbReference type="ARBA" id="ARBA00022840"/>
    </source>
</evidence>
<comment type="caution">
    <text evidence="5">The sequence shown here is derived from an EMBL/GenBank/DDBJ whole genome shotgun (WGS) entry which is preliminary data.</text>
</comment>
<protein>
    <recommendedName>
        <fullName evidence="4">HTH luxR-type domain-containing protein</fullName>
    </recommendedName>
</protein>
<dbReference type="Proteomes" id="UP001499930">
    <property type="component" value="Unassembled WGS sequence"/>
</dbReference>
<accession>A0ABN3Y601</accession>
<dbReference type="InterPro" id="IPR000792">
    <property type="entry name" value="Tscrpt_reg_LuxR_C"/>
</dbReference>
<dbReference type="InterPro" id="IPR036388">
    <property type="entry name" value="WH-like_DNA-bd_sf"/>
</dbReference>
<dbReference type="SUPFAM" id="SSF52540">
    <property type="entry name" value="P-loop containing nucleoside triphosphate hydrolases"/>
    <property type="match status" value="1"/>
</dbReference>
<dbReference type="SUPFAM" id="SSF46894">
    <property type="entry name" value="C-terminal effector domain of the bipartite response regulators"/>
    <property type="match status" value="1"/>
</dbReference>
<dbReference type="InterPro" id="IPR027417">
    <property type="entry name" value="P-loop_NTPase"/>
</dbReference>
<feature type="domain" description="HTH luxR-type" evidence="4">
    <location>
        <begin position="969"/>
        <end position="1034"/>
    </location>
</feature>
<dbReference type="SMART" id="SM00421">
    <property type="entry name" value="HTH_LUXR"/>
    <property type="match status" value="1"/>
</dbReference>
<dbReference type="Gene3D" id="3.40.50.300">
    <property type="entry name" value="P-loop containing nucleotide triphosphate hydrolases"/>
    <property type="match status" value="1"/>
</dbReference>
<dbReference type="Pfam" id="PF13191">
    <property type="entry name" value="AAA_16"/>
    <property type="match status" value="1"/>
</dbReference>
<keyword evidence="2" id="KW-0067">ATP-binding</keyword>
<evidence type="ECO:0000256" key="3">
    <source>
        <dbReference type="SAM" id="MobiDB-lite"/>
    </source>
</evidence>
<gene>
    <name evidence="5" type="ORF">GCM10017559_51090</name>
</gene>
<evidence type="ECO:0000256" key="1">
    <source>
        <dbReference type="ARBA" id="ARBA00022741"/>
    </source>
</evidence>
<dbReference type="Gene3D" id="1.10.10.10">
    <property type="entry name" value="Winged helix-like DNA-binding domain superfamily/Winged helix DNA-binding domain"/>
    <property type="match status" value="1"/>
</dbReference>
<dbReference type="Pfam" id="PF00196">
    <property type="entry name" value="GerE"/>
    <property type="match status" value="1"/>
</dbReference>
<dbReference type="InterPro" id="IPR041664">
    <property type="entry name" value="AAA_16"/>
</dbReference>
<evidence type="ECO:0000259" key="4">
    <source>
        <dbReference type="PROSITE" id="PS50043"/>
    </source>
</evidence>
<reference evidence="5 6" key="1">
    <citation type="journal article" date="2019" name="Int. J. Syst. Evol. Microbiol.">
        <title>The Global Catalogue of Microorganisms (GCM) 10K type strain sequencing project: providing services to taxonomists for standard genome sequencing and annotation.</title>
        <authorList>
            <consortium name="The Broad Institute Genomics Platform"/>
            <consortium name="The Broad Institute Genome Sequencing Center for Infectious Disease"/>
            <person name="Wu L."/>
            <person name="Ma J."/>
        </authorList>
    </citation>
    <scope>NUCLEOTIDE SEQUENCE [LARGE SCALE GENOMIC DNA]</scope>
    <source>
        <strain evidence="5 6">JCM 3106</strain>
    </source>
</reference>
<name>A0ABN3Y601_9ACTN</name>
<feature type="compositionally biased region" description="Gly residues" evidence="3">
    <location>
        <begin position="254"/>
        <end position="292"/>
    </location>
</feature>